<evidence type="ECO:0000313" key="2">
    <source>
        <dbReference type="EMBL" id="MCM2678435.1"/>
    </source>
</evidence>
<feature type="transmembrane region" description="Helical" evidence="1">
    <location>
        <begin position="356"/>
        <end position="377"/>
    </location>
</feature>
<organism evidence="2 3">
    <name type="scientific">Echinimonas agarilytica</name>
    <dbReference type="NCBI Taxonomy" id="1215918"/>
    <lineage>
        <taxon>Bacteria</taxon>
        <taxon>Pseudomonadati</taxon>
        <taxon>Pseudomonadota</taxon>
        <taxon>Gammaproteobacteria</taxon>
        <taxon>Alteromonadales</taxon>
        <taxon>Echinimonadaceae</taxon>
        <taxon>Echinimonas</taxon>
    </lineage>
</organism>
<reference evidence="2 3" key="1">
    <citation type="journal article" date="2013" name="Antonie Van Leeuwenhoek">
        <title>Echinimonas agarilytica gen. nov., sp. nov., a new gammaproteobacterium isolated from the sea urchin Strongylocentrotus intermedius.</title>
        <authorList>
            <person name="Nedashkovskaya O.I."/>
            <person name="Stenkova A.M."/>
            <person name="Zhukova N.V."/>
            <person name="Van Trappen S."/>
            <person name="Lee J.S."/>
            <person name="Kim S.B."/>
        </authorList>
    </citation>
    <scope>NUCLEOTIDE SEQUENCE [LARGE SCALE GENOMIC DNA]</scope>
    <source>
        <strain evidence="2 3">KMM 6351</strain>
    </source>
</reference>
<dbReference type="PROSITE" id="PS51257">
    <property type="entry name" value="PROKAR_LIPOPROTEIN"/>
    <property type="match status" value="1"/>
</dbReference>
<gene>
    <name evidence="2" type="ORF">NAF29_01955</name>
</gene>
<keyword evidence="1" id="KW-0812">Transmembrane</keyword>
<evidence type="ECO:0000256" key="1">
    <source>
        <dbReference type="SAM" id="Phobius"/>
    </source>
</evidence>
<dbReference type="AlphaFoldDB" id="A0AA41W415"/>
<keyword evidence="3" id="KW-1185">Reference proteome</keyword>
<dbReference type="RefSeq" id="WP_251259802.1">
    <property type="nucleotide sequence ID" value="NZ_JAMQGP010000001.1"/>
</dbReference>
<comment type="caution">
    <text evidence="2">The sequence shown here is derived from an EMBL/GenBank/DDBJ whole genome shotgun (WGS) entry which is preliminary data.</text>
</comment>
<dbReference type="EMBL" id="JAMQGP010000001">
    <property type="protein sequence ID" value="MCM2678435.1"/>
    <property type="molecule type" value="Genomic_DNA"/>
</dbReference>
<keyword evidence="1" id="KW-0472">Membrane</keyword>
<sequence length="392" mass="43867">MMLDLGRLLRTMVLACLGLMMSACSLLSIDIETNTVPLSQQEVNTRAMTRDFVSVYDLATEDAADQIYHLADGHAQIQTNTLFWKLNGQAAIHKGAYQTNPEVALLDVWLFIEQQIDFFETGAGRTAFGPHQHIALDVLNSMHSKVIEVAKTNSKPDVFSSAQGFVDAHKAQHVLVDFSFRRSRFYEAWLEYQNVDLAELRINEGTLPQVVGDFSDRIYSATTQVPKSLEWRSQILAQQAGPQVQRLETISQNLNATSARILDMIQNNDKYMADLAVTIKHELTPLLNELDEQASQAVIALGREREELGLLIAKEREALGQLMTQQSERFSADLEVTGNHLIDNTMTQLEALVKSLIVYLIIFLAALCLLFVGAFYWGHRTATKAILLAQKG</sequence>
<keyword evidence="1" id="KW-1133">Transmembrane helix</keyword>
<name>A0AA41W415_9GAMM</name>
<protein>
    <recommendedName>
        <fullName evidence="4">Chemotaxis protein</fullName>
    </recommendedName>
</protein>
<proteinExistence type="predicted"/>
<evidence type="ECO:0000313" key="3">
    <source>
        <dbReference type="Proteomes" id="UP001165393"/>
    </source>
</evidence>
<accession>A0AA41W415</accession>
<dbReference type="Proteomes" id="UP001165393">
    <property type="component" value="Unassembled WGS sequence"/>
</dbReference>
<evidence type="ECO:0008006" key="4">
    <source>
        <dbReference type="Google" id="ProtNLM"/>
    </source>
</evidence>